<dbReference type="InterPro" id="IPR027434">
    <property type="entry name" value="Homing_endonucl"/>
</dbReference>
<organism evidence="2 3">
    <name type="scientific">Candidatus Jorgensenbacteria bacterium RIFCSPLOWO2_12_FULL_42_11</name>
    <dbReference type="NCBI Taxonomy" id="1798473"/>
    <lineage>
        <taxon>Bacteria</taxon>
        <taxon>Candidatus Joergenseniibacteriota</taxon>
    </lineage>
</organism>
<dbReference type="InterPro" id="IPR004860">
    <property type="entry name" value="LAGLIDADG_dom"/>
</dbReference>
<proteinExistence type="predicted"/>
<comment type="caution">
    <text evidence="2">The sequence shown here is derived from an EMBL/GenBank/DDBJ whole genome shotgun (WGS) entry which is preliminary data.</text>
</comment>
<dbReference type="EMBL" id="MFKM01000009">
    <property type="protein sequence ID" value="OGG43612.1"/>
    <property type="molecule type" value="Genomic_DNA"/>
</dbReference>
<sequence>MAESFKDKRIKFKKSEQRLFIKKCGKKLGLTNRTLAKLFKISIRTLTDWKREKYLLPLTKAIELGKKSKIALPQKIKIEEPFWYVKIGAPKGGAAIYKKYGFVGGDPAKRKLAWARWWDTKGKNIRQKIMEPKLISIPPKNELLAEFTGIMIGDGGVSKTQITITLNNEDDIQYSFFVKKLVEKLFGVKPSIFNKKGAKALDIVVSRVKLVAFCNSIGLKIGNKIKQGLDIPDWVIKNPKYSKACLRGLMDTDGCVIIHKYKVNNKQYCYKKLSFCSASKPLIKSVIGMLKMFDFNPRLSHNGRNVWIDNQNEVKRYFQIINSSNPKHKERFLR</sequence>
<feature type="domain" description="DOD-type homing endonuclease" evidence="1">
    <location>
        <begin position="147"/>
        <end position="295"/>
    </location>
</feature>
<evidence type="ECO:0000259" key="1">
    <source>
        <dbReference type="PROSITE" id="PS50819"/>
    </source>
</evidence>
<dbReference type="AlphaFoldDB" id="A0A1F6C3L2"/>
<dbReference type="Proteomes" id="UP000176633">
    <property type="component" value="Unassembled WGS sequence"/>
</dbReference>
<dbReference type="Pfam" id="PF14528">
    <property type="entry name" value="LAGLIDADG_3"/>
    <property type="match status" value="1"/>
</dbReference>
<protein>
    <recommendedName>
        <fullName evidence="1">DOD-type homing endonuclease domain-containing protein</fullName>
    </recommendedName>
</protein>
<gene>
    <name evidence="2" type="ORF">A3G50_00855</name>
</gene>
<name>A0A1F6C3L2_9BACT</name>
<accession>A0A1F6C3L2</accession>
<dbReference type="PROSITE" id="PS50819">
    <property type="entry name" value="INTEIN_ENDONUCLEASE"/>
    <property type="match status" value="1"/>
</dbReference>
<dbReference type="InterPro" id="IPR004042">
    <property type="entry name" value="Intein_endonuc_central"/>
</dbReference>
<dbReference type="SUPFAM" id="SSF55608">
    <property type="entry name" value="Homing endonucleases"/>
    <property type="match status" value="1"/>
</dbReference>
<evidence type="ECO:0000313" key="2">
    <source>
        <dbReference type="EMBL" id="OGG43612.1"/>
    </source>
</evidence>
<dbReference type="STRING" id="1798473.A3G50_00855"/>
<evidence type="ECO:0000313" key="3">
    <source>
        <dbReference type="Proteomes" id="UP000176633"/>
    </source>
</evidence>
<dbReference type="GO" id="GO:0004519">
    <property type="term" value="F:endonuclease activity"/>
    <property type="evidence" value="ECO:0007669"/>
    <property type="project" value="InterPro"/>
</dbReference>
<dbReference type="Gene3D" id="3.10.28.10">
    <property type="entry name" value="Homing endonucleases"/>
    <property type="match status" value="1"/>
</dbReference>
<reference evidence="2 3" key="1">
    <citation type="journal article" date="2016" name="Nat. Commun.">
        <title>Thousands of microbial genomes shed light on interconnected biogeochemical processes in an aquifer system.</title>
        <authorList>
            <person name="Anantharaman K."/>
            <person name="Brown C.T."/>
            <person name="Hug L.A."/>
            <person name="Sharon I."/>
            <person name="Castelle C.J."/>
            <person name="Probst A.J."/>
            <person name="Thomas B.C."/>
            <person name="Singh A."/>
            <person name="Wilkins M.J."/>
            <person name="Karaoz U."/>
            <person name="Brodie E.L."/>
            <person name="Williams K.H."/>
            <person name="Hubbard S.S."/>
            <person name="Banfield J.F."/>
        </authorList>
    </citation>
    <scope>NUCLEOTIDE SEQUENCE [LARGE SCALE GENOMIC DNA]</scope>
</reference>